<dbReference type="InParanoid" id="D2VHJ8"/>
<evidence type="ECO:0000256" key="1">
    <source>
        <dbReference type="SAM" id="SignalP"/>
    </source>
</evidence>
<dbReference type="Proteomes" id="UP000006671">
    <property type="component" value="Unassembled WGS sequence"/>
</dbReference>
<dbReference type="KEGG" id="ngr:NAEGRDRAFT_68351"/>
<dbReference type="OrthoDB" id="3716526at2759"/>
<keyword evidence="3" id="KW-1185">Reference proteome</keyword>
<organism evidence="3">
    <name type="scientific">Naegleria gruberi</name>
    <name type="common">Amoeba</name>
    <dbReference type="NCBI Taxonomy" id="5762"/>
    <lineage>
        <taxon>Eukaryota</taxon>
        <taxon>Discoba</taxon>
        <taxon>Heterolobosea</taxon>
        <taxon>Tetramitia</taxon>
        <taxon>Eutetramitia</taxon>
        <taxon>Vahlkampfiidae</taxon>
        <taxon>Naegleria</taxon>
    </lineage>
</organism>
<dbReference type="OMA" id="MIMDYVN"/>
<gene>
    <name evidence="2" type="ORF">NAEGRDRAFT_68351</name>
</gene>
<protein>
    <submittedName>
        <fullName evidence="2">Predicted protein</fullName>
    </submittedName>
</protein>
<dbReference type="AlphaFoldDB" id="D2VHJ8"/>
<reference evidence="2 3" key="1">
    <citation type="journal article" date="2010" name="Cell">
        <title>The genome of Naegleria gruberi illuminates early eukaryotic versatility.</title>
        <authorList>
            <person name="Fritz-Laylin L.K."/>
            <person name="Prochnik S.E."/>
            <person name="Ginger M.L."/>
            <person name="Dacks J.B."/>
            <person name="Carpenter M.L."/>
            <person name="Field M.C."/>
            <person name="Kuo A."/>
            <person name="Paredez A."/>
            <person name="Chapman J."/>
            <person name="Pham J."/>
            <person name="Shu S."/>
            <person name="Neupane R."/>
            <person name="Cipriano M."/>
            <person name="Mancuso J."/>
            <person name="Tu H."/>
            <person name="Salamov A."/>
            <person name="Lindquist E."/>
            <person name="Shapiro H."/>
            <person name="Lucas S."/>
            <person name="Grigoriev I.V."/>
            <person name="Cande W.Z."/>
            <person name="Fulton C."/>
            <person name="Rokhsar D.S."/>
            <person name="Dawson S.C."/>
        </authorList>
    </citation>
    <scope>NUCLEOTIDE SEQUENCE [LARGE SCALE GENOMIC DNA]</scope>
    <source>
        <strain evidence="2 3">NEG-M</strain>
    </source>
</reference>
<name>D2VHJ8_NAEGR</name>
<sequence>MSKLITLFLLATLFTSCHAQIPVTTIQLDIEPYTLSEWTSDRQGVANQFLDLIDKLLALKPPLPLRFAIPRWFDGISITRNGVTKYLSQFVQDRAHLMIMDYVNTAQRAINDAQDEIKYGSISGTKSVIGLETMQLPSEPTSTYYGKNASDLESDLQLIDSAFSLNRSSFEALCVHDWKNWKVFTANFTKPIGQLRRDLYVWDNSVILVEEVRKIFMDDLKILNGKLRRVYLEAEYLMYNSGVEFKVWSRSGASFRRFQLGINYKSC</sequence>
<keyword evidence="1" id="KW-0732">Signal</keyword>
<feature type="chain" id="PRO_5003038521" evidence="1">
    <location>
        <begin position="20"/>
        <end position="267"/>
    </location>
</feature>
<dbReference type="EMBL" id="GG738872">
    <property type="protein sequence ID" value="EFC43601.1"/>
    <property type="molecule type" value="Genomic_DNA"/>
</dbReference>
<feature type="signal peptide" evidence="1">
    <location>
        <begin position="1"/>
        <end position="19"/>
    </location>
</feature>
<proteinExistence type="predicted"/>
<dbReference type="PROSITE" id="PS51257">
    <property type="entry name" value="PROKAR_LIPOPROTEIN"/>
    <property type="match status" value="1"/>
</dbReference>
<evidence type="ECO:0000313" key="2">
    <source>
        <dbReference type="EMBL" id="EFC43601.1"/>
    </source>
</evidence>
<dbReference type="RefSeq" id="XP_002676345.1">
    <property type="nucleotide sequence ID" value="XM_002676299.1"/>
</dbReference>
<accession>D2VHJ8</accession>
<dbReference type="GeneID" id="8847647"/>
<evidence type="ECO:0000313" key="3">
    <source>
        <dbReference type="Proteomes" id="UP000006671"/>
    </source>
</evidence>
<dbReference type="VEuPathDB" id="AmoebaDB:NAEGRDRAFT_68351"/>